<organism evidence="2 3">
    <name type="scientific">Micrococcus endophyticus</name>
    <dbReference type="NCBI Taxonomy" id="455343"/>
    <lineage>
        <taxon>Bacteria</taxon>
        <taxon>Bacillati</taxon>
        <taxon>Actinomycetota</taxon>
        <taxon>Actinomycetes</taxon>
        <taxon>Micrococcales</taxon>
        <taxon>Micrococcaceae</taxon>
        <taxon>Micrococcus</taxon>
    </lineage>
</organism>
<dbReference type="GO" id="GO:0003677">
    <property type="term" value="F:DNA binding"/>
    <property type="evidence" value="ECO:0007669"/>
    <property type="project" value="InterPro"/>
</dbReference>
<dbReference type="InterPro" id="IPR010982">
    <property type="entry name" value="Lambda_DNA-bd_dom_sf"/>
</dbReference>
<gene>
    <name evidence="2" type="ORF">HDA33_001863</name>
</gene>
<evidence type="ECO:0000313" key="3">
    <source>
        <dbReference type="Proteomes" id="UP000567246"/>
    </source>
</evidence>
<dbReference type="EMBL" id="JACHMW010000001">
    <property type="protein sequence ID" value="MBB5849299.1"/>
    <property type="molecule type" value="Genomic_DNA"/>
</dbReference>
<dbReference type="CDD" id="cd00093">
    <property type="entry name" value="HTH_XRE"/>
    <property type="match status" value="1"/>
</dbReference>
<keyword evidence="3" id="KW-1185">Reference proteome</keyword>
<dbReference type="SUPFAM" id="SSF47413">
    <property type="entry name" value="lambda repressor-like DNA-binding domains"/>
    <property type="match status" value="1"/>
</dbReference>
<feature type="domain" description="HTH cro/C1-type" evidence="1">
    <location>
        <begin position="25"/>
        <end position="54"/>
    </location>
</feature>
<evidence type="ECO:0000313" key="2">
    <source>
        <dbReference type="EMBL" id="MBB5849299.1"/>
    </source>
</evidence>
<comment type="caution">
    <text evidence="2">The sequence shown here is derived from an EMBL/GenBank/DDBJ whole genome shotgun (WGS) entry which is preliminary data.</text>
</comment>
<proteinExistence type="predicted"/>
<dbReference type="Pfam" id="PF01381">
    <property type="entry name" value="HTH_3"/>
    <property type="match status" value="1"/>
</dbReference>
<accession>A0A7W9N1G1</accession>
<protein>
    <submittedName>
        <fullName evidence="2">Transcriptional regulator with XRE-family HTH domain</fullName>
    </submittedName>
</protein>
<dbReference type="InterPro" id="IPR001387">
    <property type="entry name" value="Cro/C1-type_HTH"/>
</dbReference>
<name>A0A7W9N1G1_9MICC</name>
<reference evidence="2 3" key="1">
    <citation type="submission" date="2020-08" db="EMBL/GenBank/DDBJ databases">
        <title>Sequencing the genomes of 1000 actinobacteria strains.</title>
        <authorList>
            <person name="Klenk H.-P."/>
        </authorList>
    </citation>
    <scope>NUCLEOTIDE SEQUENCE [LARGE SCALE GENOMIC DNA]</scope>
    <source>
        <strain evidence="2 3">DSM 17945</strain>
    </source>
</reference>
<dbReference type="Proteomes" id="UP000567246">
    <property type="component" value="Unassembled WGS sequence"/>
</dbReference>
<evidence type="ECO:0000259" key="1">
    <source>
        <dbReference type="Pfam" id="PF01381"/>
    </source>
</evidence>
<dbReference type="Gene3D" id="1.10.260.40">
    <property type="entry name" value="lambda repressor-like DNA-binding domains"/>
    <property type="match status" value="1"/>
</dbReference>
<sequence length="147" mass="15206">MSDEHLEQQRTLYGAPLAERFTGVREAYGLSQRALAQTLGLSAPMLSQLASGQRIKIGSPAVYARLVMLEERAGEPDPAAVLAEVRDSEPVLTSQSFAASPEADLPARLARLAGPAGLRAAESAARAAGEARLADVLAAAAEAGARG</sequence>
<dbReference type="AlphaFoldDB" id="A0A7W9N1G1"/>